<dbReference type="Gene3D" id="3.60.40.10">
    <property type="entry name" value="PPM-type phosphatase domain"/>
    <property type="match status" value="1"/>
</dbReference>
<dbReference type="RefSeq" id="XP_002738902.1">
    <property type="nucleotide sequence ID" value="XM_002738856.2"/>
</dbReference>
<dbReference type="Pfam" id="PF00481">
    <property type="entry name" value="PP2C"/>
    <property type="match status" value="2"/>
</dbReference>
<dbReference type="InterPro" id="IPR015655">
    <property type="entry name" value="PP2C"/>
</dbReference>
<dbReference type="PROSITE" id="PS01032">
    <property type="entry name" value="PPM_1"/>
    <property type="match status" value="1"/>
</dbReference>
<dbReference type="SMART" id="SM00332">
    <property type="entry name" value="PP2Cc"/>
    <property type="match status" value="1"/>
</dbReference>
<gene>
    <name evidence="8" type="primary">LOC100370526</name>
</gene>
<dbReference type="PROSITE" id="PS51746">
    <property type="entry name" value="PPM_2"/>
    <property type="match status" value="1"/>
</dbReference>
<keyword evidence="7" id="KW-1185">Reference proteome</keyword>
<evidence type="ECO:0000256" key="5">
    <source>
        <dbReference type="SAM" id="MobiDB-lite"/>
    </source>
</evidence>
<feature type="region of interest" description="Disordered" evidence="5">
    <location>
        <begin position="105"/>
        <end position="127"/>
    </location>
</feature>
<keyword evidence="3 4" id="KW-0904">Protein phosphatase</keyword>
<dbReference type="InterPro" id="IPR000222">
    <property type="entry name" value="PP2C_BS"/>
</dbReference>
<reference evidence="8" key="1">
    <citation type="submission" date="2025-08" db="UniProtKB">
        <authorList>
            <consortium name="RefSeq"/>
        </authorList>
    </citation>
    <scope>IDENTIFICATION</scope>
    <source>
        <tissue evidence="8">Testes</tissue>
    </source>
</reference>
<evidence type="ECO:0000313" key="8">
    <source>
        <dbReference type="RefSeq" id="XP_002738902.1"/>
    </source>
</evidence>
<dbReference type="Proteomes" id="UP000694865">
    <property type="component" value="Unplaced"/>
</dbReference>
<dbReference type="PANTHER" id="PTHR13832">
    <property type="entry name" value="PROTEIN PHOSPHATASE 2C"/>
    <property type="match status" value="1"/>
</dbReference>
<organism evidence="7 8">
    <name type="scientific">Saccoglossus kowalevskii</name>
    <name type="common">Acorn worm</name>
    <dbReference type="NCBI Taxonomy" id="10224"/>
    <lineage>
        <taxon>Eukaryota</taxon>
        <taxon>Metazoa</taxon>
        <taxon>Hemichordata</taxon>
        <taxon>Enteropneusta</taxon>
        <taxon>Harrimaniidae</taxon>
        <taxon>Saccoglossus</taxon>
    </lineage>
</organism>
<dbReference type="InterPro" id="IPR036457">
    <property type="entry name" value="PPM-type-like_dom_sf"/>
</dbReference>
<feature type="compositionally biased region" description="Polar residues" evidence="5">
    <location>
        <begin position="105"/>
        <end position="120"/>
    </location>
</feature>
<name>A0ABM0GWJ2_SACKO</name>
<dbReference type="InterPro" id="IPR001932">
    <property type="entry name" value="PPM-type_phosphatase-like_dom"/>
</dbReference>
<proteinExistence type="inferred from homology"/>
<evidence type="ECO:0000256" key="3">
    <source>
        <dbReference type="ARBA" id="ARBA00022912"/>
    </source>
</evidence>
<feature type="domain" description="PPM-type phosphatase" evidence="6">
    <location>
        <begin position="114"/>
        <end position="478"/>
    </location>
</feature>
<dbReference type="CDD" id="cd00143">
    <property type="entry name" value="PP2Cc"/>
    <property type="match status" value="1"/>
</dbReference>
<evidence type="ECO:0000313" key="7">
    <source>
        <dbReference type="Proteomes" id="UP000694865"/>
    </source>
</evidence>
<evidence type="ECO:0000256" key="2">
    <source>
        <dbReference type="ARBA" id="ARBA00022801"/>
    </source>
</evidence>
<protein>
    <submittedName>
        <fullName evidence="8">Protein phosphatase 1H-like</fullName>
    </submittedName>
</protein>
<accession>A0ABM0GWJ2</accession>
<evidence type="ECO:0000256" key="4">
    <source>
        <dbReference type="RuleBase" id="RU003465"/>
    </source>
</evidence>
<evidence type="ECO:0000256" key="1">
    <source>
        <dbReference type="ARBA" id="ARBA00022723"/>
    </source>
</evidence>
<comment type="similarity">
    <text evidence="4">Belongs to the PP2C family.</text>
</comment>
<dbReference type="PANTHER" id="PTHR13832:SF354">
    <property type="entry name" value="GM14138P"/>
    <property type="match status" value="1"/>
</dbReference>
<dbReference type="GeneID" id="100370526"/>
<evidence type="ECO:0000259" key="6">
    <source>
        <dbReference type="PROSITE" id="PS51746"/>
    </source>
</evidence>
<sequence length="499" mass="56463">MINRFRSTVNNVIANLHPIPRSPEKTQRAEDLPVKFPYSRPEFLNLSDEEVKVSADHVLRPILVPRDIARLPWYSGYSEVINAGKSLYNEDQAAIGIFHLGESSFDSQNQPAAKSGTSDTPSRENSLDQDDNTYTYFAIYDGHAGNAGAVMAVHTLHLHIQEHLNAVANILINSPHYSLPEGNTVHIHNDKYHGRVKWPFHERDLPTESLICGALENAFWDMDEQIGHEKHIFRIPGGCTALVAIFLHGKLYLSCAGDSRAIIVRNNEIIEMSQEFTPSTERQRLQHLAWIQPCLLDNEFTHLEFHRRIYKKDIGKRVLYRDKHMTGWAHKIVTAEDTKFPLIYGDGKKSRMLATIGVTRGFGDHELKVHDTNIYLKPFLSPIPETRIYDLNQTEHSENDVLIMASDGLWDILSNQEAADIVKDILENFPPGDMSRYASAAQELVMQARGILKQNGWRTMGDTRQASNDDITVFVIPLHCHVNLSSQSSLTESQDALST</sequence>
<keyword evidence="2 4" id="KW-0378">Hydrolase</keyword>
<keyword evidence="1" id="KW-0479">Metal-binding</keyword>
<dbReference type="SUPFAM" id="SSF81606">
    <property type="entry name" value="PP2C-like"/>
    <property type="match status" value="1"/>
</dbReference>